<keyword evidence="5 11" id="KW-0812">Transmembrane</keyword>
<reference evidence="17 18" key="1">
    <citation type="submission" date="2018-08" db="EMBL/GenBank/DDBJ databases">
        <title>Wenzhouxiangella salilacus sp. nov., a novel bacterium isolated from a saline lake in Xinjiang Province, China.</title>
        <authorList>
            <person name="Han S."/>
        </authorList>
    </citation>
    <scope>NUCLEOTIDE SEQUENCE [LARGE SCALE GENOMIC DNA]</scope>
    <source>
        <strain evidence="17 18">XDB06</strain>
    </source>
</reference>
<keyword evidence="10 11" id="KW-0998">Cell outer membrane</keyword>
<dbReference type="InterPro" id="IPR000531">
    <property type="entry name" value="Beta-barrel_TonB"/>
</dbReference>
<evidence type="ECO:0000256" key="7">
    <source>
        <dbReference type="ARBA" id="ARBA00023077"/>
    </source>
</evidence>
<evidence type="ECO:0000256" key="8">
    <source>
        <dbReference type="ARBA" id="ARBA00023136"/>
    </source>
</evidence>
<feature type="region of interest" description="Disordered" evidence="13">
    <location>
        <begin position="225"/>
        <end position="246"/>
    </location>
</feature>
<evidence type="ECO:0000259" key="15">
    <source>
        <dbReference type="Pfam" id="PF00593"/>
    </source>
</evidence>
<evidence type="ECO:0000256" key="13">
    <source>
        <dbReference type="SAM" id="MobiDB-lite"/>
    </source>
</evidence>
<gene>
    <name evidence="17" type="ORF">DZC52_04680</name>
</gene>
<evidence type="ECO:0000256" key="1">
    <source>
        <dbReference type="ARBA" id="ARBA00004571"/>
    </source>
</evidence>
<comment type="caution">
    <text evidence="17">The sequence shown here is derived from an EMBL/GenBank/DDBJ whole genome shotgun (WGS) entry which is preliminary data.</text>
</comment>
<evidence type="ECO:0000256" key="11">
    <source>
        <dbReference type="PROSITE-ProRule" id="PRU01360"/>
    </source>
</evidence>
<dbReference type="GO" id="GO:0015344">
    <property type="term" value="F:siderophore uptake transmembrane transporter activity"/>
    <property type="evidence" value="ECO:0007669"/>
    <property type="project" value="TreeGrafter"/>
</dbReference>
<dbReference type="InterPro" id="IPR011276">
    <property type="entry name" value="TonB_haem/Hb_rcpt"/>
</dbReference>
<name>A0A3E1KAG0_9GAMM</name>
<dbReference type="Gene3D" id="2.40.170.20">
    <property type="entry name" value="TonB-dependent receptor, beta-barrel domain"/>
    <property type="match status" value="1"/>
</dbReference>
<accession>A0A3E1KAG0</accession>
<dbReference type="OrthoDB" id="9815954at2"/>
<organism evidence="17 18">
    <name type="scientific">Wenzhouxiangella sediminis</name>
    <dbReference type="NCBI Taxonomy" id="1792836"/>
    <lineage>
        <taxon>Bacteria</taxon>
        <taxon>Pseudomonadati</taxon>
        <taxon>Pseudomonadota</taxon>
        <taxon>Gammaproteobacteria</taxon>
        <taxon>Chromatiales</taxon>
        <taxon>Wenzhouxiangellaceae</taxon>
        <taxon>Wenzhouxiangella</taxon>
    </lineage>
</organism>
<dbReference type="InterPro" id="IPR010949">
    <property type="entry name" value="TonB_Hb/transfer/lactofer_rcpt"/>
</dbReference>
<keyword evidence="3 11" id="KW-0813">Transport</keyword>
<feature type="region of interest" description="Disordered" evidence="13">
    <location>
        <begin position="412"/>
        <end position="432"/>
    </location>
</feature>
<dbReference type="GO" id="GO:0009279">
    <property type="term" value="C:cell outer membrane"/>
    <property type="evidence" value="ECO:0007669"/>
    <property type="project" value="UniProtKB-SubCell"/>
</dbReference>
<evidence type="ECO:0000256" key="6">
    <source>
        <dbReference type="ARBA" id="ARBA00022729"/>
    </source>
</evidence>
<evidence type="ECO:0000256" key="5">
    <source>
        <dbReference type="ARBA" id="ARBA00022692"/>
    </source>
</evidence>
<sequence>MRPANPNDRQEFHMTCFIRRLGATLLLPASFAAIAADSADLGTMTVTASKSERPVAEIAATVTVVDDEEIARTLSESIRDMVRYIPGVTVPFQGQRFGLAGFNIRSLGGNRVQVAVDGVRIPDGFAIGDYSNASRNYIDTDSLKQVEILRGPASSLFGSSALAGVVALTTRDPADWLAETGNDVTVRTRAGYYGADEGWVASGTLAARGERLSGAIQWVERSGNELDNAGETGGTGPTRTKPNPHEYDGRNILAKLLLDEGTDNQWRLTLEHNETDSETDVLTLVRTQDFSAMFGFPYIVETTSLSGDDGTRRRRVSIDYQARQPGWADHFSWQVYYQDALTEQETFESRNTIVYGQPAPVYRFRRAEFEQEIVGTEAIARWVFNTGQVEHDLVGGFEVFETRTEQRRDGFERDLTDGSTSTTVGPDDFPVRDFPNSTTLEAGLYLEDRIAFGERFRLIPGLRVDYYDLDPELDPIFVGDNPGFEPVDIEETSVTPRLGAIYTLTDQLDVFAQYARGFRSPPYNDVNVGFTNLQFGYTAIPNPDLDPEESRGWELGLRGRGGWGHFSLAAYRNDYDDFIESFVSLGVDPETGLLVFQSQNLTDVRIEGIEAAATLNLGSLTPALDDFQLRSSASWSDGENLSGDVPLNSVEPLTGVVGLRWLPTSLPLDIELVATAVAGKDDVADPADFQAPGYVTLDLLAGWQISDASHLHLGLFNLTDREYWSWSTVRGRSASDPGLDRYTQPGFNAGISLTWQI</sequence>
<proteinExistence type="inferred from homology"/>
<keyword evidence="9 17" id="KW-0675">Receptor</keyword>
<keyword evidence="4 11" id="KW-1134">Transmembrane beta strand</keyword>
<protein>
    <submittedName>
        <fullName evidence="17">TonB-dependent hemoglobin/transferrin/lactoferrin family receptor</fullName>
    </submittedName>
</protein>
<feature type="domain" description="TonB-dependent receptor-like beta-barrel" evidence="15">
    <location>
        <begin position="283"/>
        <end position="718"/>
    </location>
</feature>
<dbReference type="InterPro" id="IPR037066">
    <property type="entry name" value="Plug_dom_sf"/>
</dbReference>
<keyword evidence="6 14" id="KW-0732">Signal</keyword>
<dbReference type="Gene3D" id="2.170.130.10">
    <property type="entry name" value="TonB-dependent receptor, plug domain"/>
    <property type="match status" value="1"/>
</dbReference>
<dbReference type="InterPro" id="IPR036942">
    <property type="entry name" value="Beta-barrel_TonB_sf"/>
</dbReference>
<evidence type="ECO:0000256" key="12">
    <source>
        <dbReference type="RuleBase" id="RU003357"/>
    </source>
</evidence>
<evidence type="ECO:0000259" key="16">
    <source>
        <dbReference type="Pfam" id="PF07715"/>
    </source>
</evidence>
<feature type="signal peptide" evidence="14">
    <location>
        <begin position="1"/>
        <end position="35"/>
    </location>
</feature>
<feature type="chain" id="PRO_5017618263" evidence="14">
    <location>
        <begin position="36"/>
        <end position="757"/>
    </location>
</feature>
<dbReference type="Proteomes" id="UP000260351">
    <property type="component" value="Unassembled WGS sequence"/>
</dbReference>
<dbReference type="EMBL" id="QUZK01000021">
    <property type="protein sequence ID" value="RFF31361.1"/>
    <property type="molecule type" value="Genomic_DNA"/>
</dbReference>
<keyword evidence="7 12" id="KW-0798">TonB box</keyword>
<dbReference type="AlphaFoldDB" id="A0A3E1KAG0"/>
<evidence type="ECO:0000256" key="10">
    <source>
        <dbReference type="ARBA" id="ARBA00023237"/>
    </source>
</evidence>
<comment type="subcellular location">
    <subcellularLocation>
        <location evidence="1 11">Cell outer membrane</location>
        <topology evidence="1 11">Multi-pass membrane protein</topology>
    </subcellularLocation>
</comment>
<evidence type="ECO:0000256" key="3">
    <source>
        <dbReference type="ARBA" id="ARBA00022448"/>
    </source>
</evidence>
<dbReference type="Pfam" id="PF00593">
    <property type="entry name" value="TonB_dep_Rec_b-barrel"/>
    <property type="match status" value="1"/>
</dbReference>
<dbReference type="PANTHER" id="PTHR30069">
    <property type="entry name" value="TONB-DEPENDENT OUTER MEMBRANE RECEPTOR"/>
    <property type="match status" value="1"/>
</dbReference>
<comment type="similarity">
    <text evidence="2">Belongs to the TonB-dependent receptor family. Hemoglobin/haptoglobin binding protein subfamily.</text>
</comment>
<dbReference type="GO" id="GO:0015232">
    <property type="term" value="F:heme transmembrane transporter activity"/>
    <property type="evidence" value="ECO:0007669"/>
    <property type="project" value="InterPro"/>
</dbReference>
<dbReference type="NCBIfam" id="TIGR01785">
    <property type="entry name" value="TonB-hemin"/>
    <property type="match status" value="1"/>
</dbReference>
<dbReference type="CDD" id="cd01347">
    <property type="entry name" value="ligand_gated_channel"/>
    <property type="match status" value="1"/>
</dbReference>
<dbReference type="InterPro" id="IPR039426">
    <property type="entry name" value="TonB-dep_rcpt-like"/>
</dbReference>
<dbReference type="Pfam" id="PF07715">
    <property type="entry name" value="Plug"/>
    <property type="match status" value="1"/>
</dbReference>
<dbReference type="GO" id="GO:0044718">
    <property type="term" value="P:siderophore transmembrane transport"/>
    <property type="evidence" value="ECO:0007669"/>
    <property type="project" value="TreeGrafter"/>
</dbReference>
<dbReference type="PANTHER" id="PTHR30069:SF29">
    <property type="entry name" value="HEMOGLOBIN AND HEMOGLOBIN-HAPTOGLOBIN-BINDING PROTEIN 1-RELATED"/>
    <property type="match status" value="1"/>
</dbReference>
<evidence type="ECO:0000256" key="2">
    <source>
        <dbReference type="ARBA" id="ARBA00008143"/>
    </source>
</evidence>
<evidence type="ECO:0000256" key="4">
    <source>
        <dbReference type="ARBA" id="ARBA00022452"/>
    </source>
</evidence>
<evidence type="ECO:0000256" key="9">
    <source>
        <dbReference type="ARBA" id="ARBA00023170"/>
    </source>
</evidence>
<dbReference type="InterPro" id="IPR012910">
    <property type="entry name" value="Plug_dom"/>
</dbReference>
<dbReference type="NCBIfam" id="TIGR01786">
    <property type="entry name" value="TonB-hemlactrns"/>
    <property type="match status" value="1"/>
</dbReference>
<evidence type="ECO:0000313" key="17">
    <source>
        <dbReference type="EMBL" id="RFF31361.1"/>
    </source>
</evidence>
<dbReference type="SUPFAM" id="SSF56935">
    <property type="entry name" value="Porins"/>
    <property type="match status" value="1"/>
</dbReference>
<dbReference type="PROSITE" id="PS52016">
    <property type="entry name" value="TONB_DEPENDENT_REC_3"/>
    <property type="match status" value="1"/>
</dbReference>
<keyword evidence="18" id="KW-1185">Reference proteome</keyword>
<feature type="domain" description="TonB-dependent receptor plug" evidence="16">
    <location>
        <begin position="55"/>
        <end position="165"/>
    </location>
</feature>
<evidence type="ECO:0000256" key="14">
    <source>
        <dbReference type="SAM" id="SignalP"/>
    </source>
</evidence>
<keyword evidence="8 11" id="KW-0472">Membrane</keyword>
<evidence type="ECO:0000313" key="18">
    <source>
        <dbReference type="Proteomes" id="UP000260351"/>
    </source>
</evidence>